<feature type="compositionally biased region" description="Basic and acidic residues" evidence="1">
    <location>
        <begin position="333"/>
        <end position="349"/>
    </location>
</feature>
<accession>A0A9W9ZUV1</accession>
<dbReference type="OrthoDB" id="6015474at2759"/>
<feature type="compositionally biased region" description="Basic and acidic residues" evidence="1">
    <location>
        <begin position="276"/>
        <end position="300"/>
    </location>
</feature>
<evidence type="ECO:0000256" key="1">
    <source>
        <dbReference type="SAM" id="MobiDB-lite"/>
    </source>
</evidence>
<feature type="region of interest" description="Disordered" evidence="1">
    <location>
        <begin position="1"/>
        <end position="54"/>
    </location>
</feature>
<feature type="compositionally biased region" description="Acidic residues" evidence="1">
    <location>
        <begin position="34"/>
        <end position="49"/>
    </location>
</feature>
<proteinExistence type="predicted"/>
<feature type="compositionally biased region" description="Polar residues" evidence="1">
    <location>
        <begin position="383"/>
        <end position="393"/>
    </location>
</feature>
<comment type="caution">
    <text evidence="2">The sequence shown here is derived from an EMBL/GenBank/DDBJ whole genome shotgun (WGS) entry which is preliminary data.</text>
</comment>
<organism evidence="2 3">
    <name type="scientific">Desmophyllum pertusum</name>
    <dbReference type="NCBI Taxonomy" id="174260"/>
    <lineage>
        <taxon>Eukaryota</taxon>
        <taxon>Metazoa</taxon>
        <taxon>Cnidaria</taxon>
        <taxon>Anthozoa</taxon>
        <taxon>Hexacorallia</taxon>
        <taxon>Scleractinia</taxon>
        <taxon>Caryophylliina</taxon>
        <taxon>Caryophylliidae</taxon>
        <taxon>Desmophyllum</taxon>
    </lineage>
</organism>
<dbReference type="Proteomes" id="UP001163046">
    <property type="component" value="Unassembled WGS sequence"/>
</dbReference>
<gene>
    <name evidence="2" type="ORF">OS493_000849</name>
</gene>
<name>A0A9W9ZUV1_9CNID</name>
<feature type="compositionally biased region" description="Basic and acidic residues" evidence="1">
    <location>
        <begin position="239"/>
        <end position="263"/>
    </location>
</feature>
<protein>
    <submittedName>
        <fullName evidence="2">Uncharacterized protein</fullName>
    </submittedName>
</protein>
<evidence type="ECO:0000313" key="2">
    <source>
        <dbReference type="EMBL" id="KAJ7387518.1"/>
    </source>
</evidence>
<keyword evidence="3" id="KW-1185">Reference proteome</keyword>
<evidence type="ECO:0000313" key="3">
    <source>
        <dbReference type="Proteomes" id="UP001163046"/>
    </source>
</evidence>
<dbReference type="AlphaFoldDB" id="A0A9W9ZUV1"/>
<feature type="region of interest" description="Disordered" evidence="1">
    <location>
        <begin position="234"/>
        <end position="393"/>
    </location>
</feature>
<sequence>MNMIQQQHRQVIRKRSSEQGENGCPEKKEKAELDQEEEEAQTAEEEEDGSQISVKVTQVTVTTHSQTETQEGQPCCIQSVLRRDRRVRRGEPSGNLLKAGSGGNGKKIAVDFTEFHLEKSDDKQANALRYRAGDDNYYLAVKKFGEVYLRKLVNFPTTDKYFFHIKSVGPEVETFHTFKSLKTGEYLHCGDDGRAFMKERKPSVTQSLKIDKLEDMVFTENGSFIECETVMETFEDTEDSGKGNSKEPEQGTSEDSRVAKNSEDLEVGNSNPGKESSNDPRRGITEKLVEVTPEDLKEGNTEDSGMVENSEDPEVGDSNEPGKENSNDPGRGITEKLGEVISEDLKEGSTEDPGMVKSSEDPEVGDSNEPGKENSNDPGRGITENTGGVTPMT</sequence>
<reference evidence="2" key="1">
    <citation type="submission" date="2023-01" db="EMBL/GenBank/DDBJ databases">
        <title>Genome assembly of the deep-sea coral Lophelia pertusa.</title>
        <authorList>
            <person name="Herrera S."/>
            <person name="Cordes E."/>
        </authorList>
    </citation>
    <scope>NUCLEOTIDE SEQUENCE</scope>
    <source>
        <strain evidence="2">USNM1676648</strain>
        <tissue evidence="2">Polyp</tissue>
    </source>
</reference>
<feature type="compositionally biased region" description="Basic and acidic residues" evidence="1">
    <location>
        <begin position="24"/>
        <end position="33"/>
    </location>
</feature>
<dbReference type="EMBL" id="MU825873">
    <property type="protein sequence ID" value="KAJ7387518.1"/>
    <property type="molecule type" value="Genomic_DNA"/>
</dbReference>